<evidence type="ECO:0000256" key="3">
    <source>
        <dbReference type="ARBA" id="ARBA00022692"/>
    </source>
</evidence>
<feature type="domain" description="Ig-like" evidence="18">
    <location>
        <begin position="251"/>
        <end position="358"/>
    </location>
</feature>
<dbReference type="GO" id="GO:0016787">
    <property type="term" value="F:hydrolase activity"/>
    <property type="evidence" value="ECO:0007669"/>
    <property type="project" value="UniProtKB-KW"/>
</dbReference>
<keyword evidence="8" id="KW-0520">NAD</keyword>
<keyword evidence="10" id="KW-1015">Disulfide bond</keyword>
<dbReference type="PROSITE" id="PS50104">
    <property type="entry name" value="TIR"/>
    <property type="match status" value="1"/>
</dbReference>
<evidence type="ECO:0000256" key="8">
    <source>
        <dbReference type="ARBA" id="ARBA00023027"/>
    </source>
</evidence>
<feature type="domain" description="Ig-like" evidence="18">
    <location>
        <begin position="3"/>
        <end position="138"/>
    </location>
</feature>
<dbReference type="GO" id="GO:0006954">
    <property type="term" value="P:inflammatory response"/>
    <property type="evidence" value="ECO:0007669"/>
    <property type="project" value="UniProtKB-KW"/>
</dbReference>
<evidence type="ECO:0000259" key="17">
    <source>
        <dbReference type="PROSITE" id="PS50104"/>
    </source>
</evidence>
<dbReference type="EMBL" id="MK112521">
    <property type="protein sequence ID" value="QCX41144.1"/>
    <property type="molecule type" value="mRNA"/>
</dbReference>
<feature type="domain" description="TIR" evidence="17">
    <location>
        <begin position="411"/>
        <end position="555"/>
    </location>
</feature>
<evidence type="ECO:0000256" key="9">
    <source>
        <dbReference type="ARBA" id="ARBA00023136"/>
    </source>
</evidence>
<keyword evidence="14" id="KW-0393">Immunoglobulin domain</keyword>
<evidence type="ECO:0000256" key="10">
    <source>
        <dbReference type="ARBA" id="ARBA00023157"/>
    </source>
</evidence>
<evidence type="ECO:0000256" key="12">
    <source>
        <dbReference type="ARBA" id="ARBA00023180"/>
    </source>
</evidence>
<dbReference type="InterPro" id="IPR035897">
    <property type="entry name" value="Toll_tir_struct_dom_sf"/>
</dbReference>
<keyword evidence="4 16" id="KW-0732">Signal</keyword>
<evidence type="ECO:0000256" key="15">
    <source>
        <dbReference type="SAM" id="Phobius"/>
    </source>
</evidence>
<dbReference type="PRINTS" id="PR01537">
    <property type="entry name" value="INTRLKN1R1F"/>
</dbReference>
<dbReference type="PANTHER" id="PTHR11890:SF20">
    <property type="entry name" value="INTERLEUKIN-1 RECEPTOR ACCESSORY PROTEIN"/>
    <property type="match status" value="1"/>
</dbReference>
<keyword evidence="7 15" id="KW-1133">Transmembrane helix</keyword>
<comment type="subcellular location">
    <subcellularLocation>
        <location evidence="1">Membrane</location>
        <topology evidence="1">Single-pass type I membrane protein</topology>
    </subcellularLocation>
</comment>
<dbReference type="SUPFAM" id="SSF48726">
    <property type="entry name" value="Immunoglobulin"/>
    <property type="match status" value="3"/>
</dbReference>
<dbReference type="GO" id="GO:0004908">
    <property type="term" value="F:interleukin-1 receptor activity"/>
    <property type="evidence" value="ECO:0007669"/>
    <property type="project" value="InterPro"/>
</dbReference>
<proteinExistence type="evidence at transcript level"/>
<keyword evidence="3 15" id="KW-0812">Transmembrane</keyword>
<dbReference type="RefSeq" id="XP_051717770.1">
    <property type="nucleotide sequence ID" value="XM_051861810.1"/>
</dbReference>
<dbReference type="InterPro" id="IPR007110">
    <property type="entry name" value="Ig-like_dom"/>
</dbReference>
<dbReference type="InterPro" id="IPR004074">
    <property type="entry name" value="IL-1_rcpt_I/II-typ"/>
</dbReference>
<evidence type="ECO:0000256" key="2">
    <source>
        <dbReference type="ARBA" id="ARBA00009752"/>
    </source>
</evidence>
<dbReference type="GeneID" id="127495168"/>
<dbReference type="RefSeq" id="XP_051717769.1">
    <property type="nucleotide sequence ID" value="XM_051861809.1"/>
</dbReference>
<dbReference type="PANTHER" id="PTHR11890">
    <property type="entry name" value="INTERLEUKIN-1 RECEPTOR FAMILY MEMBER"/>
    <property type="match status" value="1"/>
</dbReference>
<evidence type="ECO:0000256" key="6">
    <source>
        <dbReference type="ARBA" id="ARBA00022801"/>
    </source>
</evidence>
<dbReference type="SMART" id="SM00255">
    <property type="entry name" value="TIR"/>
    <property type="match status" value="1"/>
</dbReference>
<dbReference type="PRINTS" id="PR01536">
    <property type="entry name" value="INTRLKN1R12F"/>
</dbReference>
<protein>
    <submittedName>
        <fullName evidence="19">Interleukin-1 receptor accessory protein</fullName>
    </submittedName>
</protein>
<feature type="domain" description="Ig-like" evidence="18">
    <location>
        <begin position="152"/>
        <end position="238"/>
    </location>
</feature>
<dbReference type="Gene3D" id="2.60.40.10">
    <property type="entry name" value="Immunoglobulins"/>
    <property type="match status" value="3"/>
</dbReference>
<evidence type="ECO:0000256" key="14">
    <source>
        <dbReference type="ARBA" id="ARBA00023319"/>
    </source>
</evidence>
<comment type="similarity">
    <text evidence="2">Belongs to the interleukin-1 receptor family.</text>
</comment>
<evidence type="ECO:0000256" key="13">
    <source>
        <dbReference type="ARBA" id="ARBA00023198"/>
    </source>
</evidence>
<dbReference type="InterPro" id="IPR041416">
    <property type="entry name" value="IL-1RAcP-like_ig"/>
</dbReference>
<keyword evidence="11 19" id="KW-0675">Receptor</keyword>
<dbReference type="Pfam" id="PF18452">
    <property type="entry name" value="Ig_6"/>
    <property type="match status" value="1"/>
</dbReference>
<dbReference type="InterPro" id="IPR036179">
    <property type="entry name" value="Ig-like_dom_sf"/>
</dbReference>
<dbReference type="AlphaFoldDB" id="A0A4Y5QQH2"/>
<evidence type="ECO:0000256" key="5">
    <source>
        <dbReference type="ARBA" id="ARBA00022737"/>
    </source>
</evidence>
<keyword evidence="13" id="KW-0395">Inflammatory response</keyword>
<dbReference type="Gene3D" id="3.40.50.10140">
    <property type="entry name" value="Toll/interleukin-1 receptor homology (TIR) domain"/>
    <property type="match status" value="1"/>
</dbReference>
<name>A0A4Y5QQH2_CTEID</name>
<dbReference type="SMART" id="SM00409">
    <property type="entry name" value="IG"/>
    <property type="match status" value="3"/>
</dbReference>
<keyword evidence="12" id="KW-0325">Glycoprotein</keyword>
<dbReference type="InterPro" id="IPR000157">
    <property type="entry name" value="TIR_dom"/>
</dbReference>
<dbReference type="InterPro" id="IPR003599">
    <property type="entry name" value="Ig_sub"/>
</dbReference>
<evidence type="ECO:0000259" key="18">
    <source>
        <dbReference type="PROSITE" id="PS50835"/>
    </source>
</evidence>
<dbReference type="Pfam" id="PF01582">
    <property type="entry name" value="TIR"/>
    <property type="match status" value="1"/>
</dbReference>
<keyword evidence="6" id="KW-0378">Hydrolase</keyword>
<feature type="transmembrane region" description="Helical" evidence="15">
    <location>
        <begin position="372"/>
        <end position="397"/>
    </location>
</feature>
<dbReference type="GO" id="GO:0016020">
    <property type="term" value="C:membrane"/>
    <property type="evidence" value="ECO:0007669"/>
    <property type="project" value="UniProtKB-SubCell"/>
</dbReference>
<dbReference type="InterPro" id="IPR015621">
    <property type="entry name" value="IL-1_rcpt_fam"/>
</dbReference>
<evidence type="ECO:0000313" key="19">
    <source>
        <dbReference type="EMBL" id="QCX41144.1"/>
    </source>
</evidence>
<evidence type="ECO:0000256" key="1">
    <source>
        <dbReference type="ARBA" id="ARBA00004479"/>
    </source>
</evidence>
<evidence type="ECO:0000256" key="7">
    <source>
        <dbReference type="ARBA" id="ARBA00022989"/>
    </source>
</evidence>
<dbReference type="InterPro" id="IPR013783">
    <property type="entry name" value="Ig-like_fold"/>
</dbReference>
<organism evidence="19">
    <name type="scientific">Ctenopharyngodon idella</name>
    <name type="common">Grass carp</name>
    <name type="synonym">Leuciscus idella</name>
    <dbReference type="NCBI Taxonomy" id="7959"/>
    <lineage>
        <taxon>Eukaryota</taxon>
        <taxon>Metazoa</taxon>
        <taxon>Chordata</taxon>
        <taxon>Craniata</taxon>
        <taxon>Vertebrata</taxon>
        <taxon>Euteleostomi</taxon>
        <taxon>Actinopterygii</taxon>
        <taxon>Neopterygii</taxon>
        <taxon>Teleostei</taxon>
        <taxon>Ostariophysi</taxon>
        <taxon>Cypriniformes</taxon>
        <taxon>Xenocyprididae</taxon>
        <taxon>Xenocypridinae</taxon>
        <taxon>Ctenopharyngodon</taxon>
    </lineage>
</organism>
<keyword evidence="9 15" id="KW-0472">Membrane</keyword>
<reference evidence="19" key="1">
    <citation type="journal article" date="2019" name="Dev. Comp. Immunol.">
        <title>Phylogeny and expression modulation of interleukin 1 receptors in grass carp (Ctenopharyngodon idella).</title>
        <authorList>
            <person name="Gao J."/>
            <person name="Jiang X."/>
            <person name="Wang J."/>
            <person name="Xue Y."/>
            <person name="Li X."/>
            <person name="Sun Z."/>
            <person name="Xie H."/>
            <person name="Nie P."/>
            <person name="Zou J."/>
            <person name="Gao Q."/>
        </authorList>
    </citation>
    <scope>NUCLEOTIDE SEQUENCE</scope>
    <source>
        <tissue evidence="19">Brain</tissue>
    </source>
</reference>
<evidence type="ECO:0000256" key="16">
    <source>
        <dbReference type="SAM" id="SignalP"/>
    </source>
</evidence>
<feature type="signal peptide" evidence="16">
    <location>
        <begin position="1"/>
        <end position="20"/>
    </location>
</feature>
<accession>A0A4Y5QQH2</accession>
<evidence type="ECO:0000256" key="4">
    <source>
        <dbReference type="ARBA" id="ARBA00022729"/>
    </source>
</evidence>
<dbReference type="PROSITE" id="PS50835">
    <property type="entry name" value="IG_LIKE"/>
    <property type="match status" value="3"/>
</dbReference>
<sequence>MMPLVVTLLCLCILKMGGFSASVTQASVQSDVQCLDWGVWSEGAVQVYDGEVAWLYCPLFSHPTLYSYNQTQNSSLSLLWYRHTRTHELEQPINLKLHTLHKDREYLWIQPATAQDAGLYICMLRNISSCVKIGVELEVIQRDKECDPGTRPHLNLTIPMQSDRTLECPDLKTLTLPNSTYSVTWYHLCRSELFIGNRELKGDDLVIYRMYTPYAGLYTCVVSYQMNGRTLQFTRAINITAVVANVGSKVPDILNPASDQIYTVTLGDKATLSCRVHLPHLFKEKQEIWWTIDNKTVEQLADPRFSSPEATLLSEYFGDETKERLLHVMDFSADDLQKEFNCSARNSRGFNTSRAILKSQPYVPTLELGCGLGVTLALMLMMFVVYHVFWLELLLLYRSWFGSDERYTDDKQYDVYISYARNSEEEEFVLSTLRRVLETEFGYSVCIFDRDSLPGGTITDDTLRFVGQSRRLAVVVSPCSTVRGTQALLELQAGLTSMLHGGSLRVVLIQFKPVRWKSWVKELRQARLALTLIRWQGEKSAPLSSRFWKQLQLELPMRRTTDKHMPLPDITQHTHHAENTHPGKEKLIDCYSTSAL</sequence>
<dbReference type="SUPFAM" id="SSF52200">
    <property type="entry name" value="Toll/Interleukin receptor TIR domain"/>
    <property type="match status" value="1"/>
</dbReference>
<evidence type="ECO:0000256" key="11">
    <source>
        <dbReference type="ARBA" id="ARBA00023170"/>
    </source>
</evidence>
<feature type="chain" id="PRO_5021371847" evidence="16">
    <location>
        <begin position="21"/>
        <end position="596"/>
    </location>
</feature>
<keyword evidence="5" id="KW-0677">Repeat</keyword>